<dbReference type="Pfam" id="PF07690">
    <property type="entry name" value="MFS_1"/>
    <property type="match status" value="1"/>
</dbReference>
<reference evidence="10 11" key="1">
    <citation type="journal article" date="2018" name="Evol. Lett.">
        <title>Horizontal gene cluster transfer increased hallucinogenic mushroom diversity.</title>
        <authorList>
            <person name="Reynolds H.T."/>
            <person name="Vijayakumar V."/>
            <person name="Gluck-Thaler E."/>
            <person name="Korotkin H.B."/>
            <person name="Matheny P.B."/>
            <person name="Slot J.C."/>
        </authorList>
    </citation>
    <scope>NUCLEOTIDE SEQUENCE [LARGE SCALE GENOMIC DNA]</scope>
    <source>
        <strain evidence="10 11">2631</strain>
    </source>
</reference>
<evidence type="ECO:0000313" key="11">
    <source>
        <dbReference type="Proteomes" id="UP000283269"/>
    </source>
</evidence>
<protein>
    <recommendedName>
        <fullName evidence="8">Nitrate/nitrite transporter</fullName>
    </recommendedName>
</protein>
<dbReference type="Gene3D" id="1.20.1250.20">
    <property type="entry name" value="MFS general substrate transporter like domains"/>
    <property type="match status" value="2"/>
</dbReference>
<feature type="transmembrane region" description="Helical" evidence="8">
    <location>
        <begin position="49"/>
        <end position="67"/>
    </location>
</feature>
<comment type="similarity">
    <text evidence="2 8">Belongs to the major facilitator superfamily. Nitrate/nitrite porter (TC 2.A.1.8) family.</text>
</comment>
<evidence type="ECO:0000256" key="7">
    <source>
        <dbReference type="ARBA" id="ARBA00023136"/>
    </source>
</evidence>
<keyword evidence="11" id="KW-1185">Reference proteome</keyword>
<evidence type="ECO:0000256" key="2">
    <source>
        <dbReference type="ARBA" id="ARBA00008432"/>
    </source>
</evidence>
<dbReference type="STRING" id="93625.A0A409VXK9"/>
<dbReference type="OrthoDB" id="434240at2759"/>
<organism evidence="10 11">
    <name type="scientific">Psilocybe cyanescens</name>
    <dbReference type="NCBI Taxonomy" id="93625"/>
    <lineage>
        <taxon>Eukaryota</taxon>
        <taxon>Fungi</taxon>
        <taxon>Dikarya</taxon>
        <taxon>Basidiomycota</taxon>
        <taxon>Agaricomycotina</taxon>
        <taxon>Agaricomycetes</taxon>
        <taxon>Agaricomycetidae</taxon>
        <taxon>Agaricales</taxon>
        <taxon>Agaricineae</taxon>
        <taxon>Strophariaceae</taxon>
        <taxon>Psilocybe</taxon>
    </lineage>
</organism>
<dbReference type="SUPFAM" id="SSF103473">
    <property type="entry name" value="MFS general substrate transporter"/>
    <property type="match status" value="1"/>
</dbReference>
<keyword evidence="5 8" id="KW-1133">Transmembrane helix</keyword>
<dbReference type="EMBL" id="NHYD01003882">
    <property type="protein sequence ID" value="PPQ70963.1"/>
    <property type="molecule type" value="Genomic_DNA"/>
</dbReference>
<evidence type="ECO:0000313" key="10">
    <source>
        <dbReference type="EMBL" id="PPQ70963.1"/>
    </source>
</evidence>
<name>A0A409VXK9_PSICY</name>
<evidence type="ECO:0000256" key="8">
    <source>
        <dbReference type="RuleBase" id="RU366033"/>
    </source>
</evidence>
<feature type="transmembrane region" description="Helical" evidence="8">
    <location>
        <begin position="327"/>
        <end position="352"/>
    </location>
</feature>
<evidence type="ECO:0000256" key="6">
    <source>
        <dbReference type="ARBA" id="ARBA00023063"/>
    </source>
</evidence>
<feature type="transmembrane region" description="Helical" evidence="8">
    <location>
        <begin position="427"/>
        <end position="445"/>
    </location>
</feature>
<feature type="transmembrane region" description="Helical" evidence="8">
    <location>
        <begin position="141"/>
        <end position="165"/>
    </location>
</feature>
<keyword evidence="4 8" id="KW-0812">Transmembrane</keyword>
<dbReference type="NCBIfam" id="TIGR00886">
    <property type="entry name" value="2A0108"/>
    <property type="match status" value="1"/>
</dbReference>
<sequence length="518" mass="56785">MVDTQTHKLSREAPSFEWSHLWQPAIVNPVNLKSYTIPIFNLRDPYARAFHLSWLGFFVAFLSWFAFPPLIPDAIKSDLDLSAAEVANSNTIALSSTLVMRVVVGPLVDKYGPRKVMAYLLILGAIPSGLAGTANSAKTLYVLRFFIGILGATFVPCQAWTSAFFDKNCVGTANALVGGWGNMGGGATFAIMTSLFQGLTSRGLTPHVAWRASFAIIPVPILLIVSGLIFMFGTDHPVGRWSERHNTLATQIATRKGHEIHYSDDEKVMQKNKFGDNEKTITSLEQVTEQDEDVNAIRSAVDFAVNETLTIKSTFQLLVNPLTWLPALAYLTTFGIELAIDSNISGVLFNLFSKRQPGFTQTTAGYYTSIFGFLNLITRPFGGYLGDVIYRYYGTRGKKMWTLLTGLIMGASLLAAGFYLQNRRHSNNAQLSVLMGVFSVIAIFSELGNGANFSLVPHCNAFNNGFMSGLVGSFGNLGGIIFALVFRFVPEVGKSFWIMGVISIAINVFILLIPVPKF</sequence>
<dbReference type="AlphaFoldDB" id="A0A409VXK9"/>
<feature type="transmembrane region" description="Helical" evidence="8">
    <location>
        <begin position="177"/>
        <end position="196"/>
    </location>
</feature>
<keyword evidence="6 8" id="KW-0534">Nitrate assimilation</keyword>
<feature type="transmembrane region" description="Helical" evidence="8">
    <location>
        <begin position="465"/>
        <end position="489"/>
    </location>
</feature>
<comment type="caution">
    <text evidence="10">The sequence shown here is derived from an EMBL/GenBank/DDBJ whole genome shotgun (WGS) entry which is preliminary data.</text>
</comment>
<dbReference type="GO" id="GO:0005886">
    <property type="term" value="C:plasma membrane"/>
    <property type="evidence" value="ECO:0007669"/>
    <property type="project" value="UniProtKB-SubCell"/>
</dbReference>
<keyword evidence="3 8" id="KW-0813">Transport</keyword>
<dbReference type="InterPro" id="IPR004737">
    <property type="entry name" value="NO3_transporter_NarK/NarU-like"/>
</dbReference>
<evidence type="ECO:0000256" key="4">
    <source>
        <dbReference type="ARBA" id="ARBA00022692"/>
    </source>
</evidence>
<dbReference type="InParanoid" id="A0A409VXK9"/>
<keyword evidence="8" id="KW-1003">Cell membrane</keyword>
<dbReference type="GO" id="GO:0015112">
    <property type="term" value="F:nitrate transmembrane transporter activity"/>
    <property type="evidence" value="ECO:0007669"/>
    <property type="project" value="UniProtKB-UniRule"/>
</dbReference>
<dbReference type="InterPro" id="IPR011701">
    <property type="entry name" value="MFS"/>
</dbReference>
<feature type="transmembrane region" description="Helical" evidence="8">
    <location>
        <begin position="116"/>
        <end position="134"/>
    </location>
</feature>
<feature type="transmembrane region" description="Helical" evidence="8">
    <location>
        <begin position="364"/>
        <end position="381"/>
    </location>
</feature>
<dbReference type="PANTHER" id="PTHR23515">
    <property type="entry name" value="HIGH-AFFINITY NITRATE TRANSPORTER 2.3"/>
    <property type="match status" value="1"/>
</dbReference>
<comment type="subcellular location">
    <subcellularLocation>
        <location evidence="8">Cell membrane</location>
        <topology evidence="8">Multi-pass membrane protein</topology>
    </subcellularLocation>
    <subcellularLocation>
        <location evidence="1">Membrane</location>
        <topology evidence="1">Multi-pass membrane protein</topology>
    </subcellularLocation>
</comment>
<accession>A0A409VXK9</accession>
<gene>
    <name evidence="10" type="ORF">CVT25_012098</name>
</gene>
<dbReference type="InterPro" id="IPR044772">
    <property type="entry name" value="NO3_transporter"/>
</dbReference>
<dbReference type="InterPro" id="IPR020846">
    <property type="entry name" value="MFS_dom"/>
</dbReference>
<dbReference type="GO" id="GO:0042128">
    <property type="term" value="P:nitrate assimilation"/>
    <property type="evidence" value="ECO:0007669"/>
    <property type="project" value="UniProtKB-UniRule"/>
</dbReference>
<evidence type="ECO:0000256" key="1">
    <source>
        <dbReference type="ARBA" id="ARBA00004141"/>
    </source>
</evidence>
<feature type="transmembrane region" description="Helical" evidence="8">
    <location>
        <begin position="496"/>
        <end position="515"/>
    </location>
</feature>
<evidence type="ECO:0000256" key="5">
    <source>
        <dbReference type="ARBA" id="ARBA00022989"/>
    </source>
</evidence>
<feature type="transmembrane region" description="Helical" evidence="8">
    <location>
        <begin position="401"/>
        <end position="420"/>
    </location>
</feature>
<evidence type="ECO:0000256" key="3">
    <source>
        <dbReference type="ARBA" id="ARBA00022448"/>
    </source>
</evidence>
<evidence type="ECO:0000259" key="9">
    <source>
        <dbReference type="PROSITE" id="PS50850"/>
    </source>
</evidence>
<feature type="transmembrane region" description="Helical" evidence="8">
    <location>
        <begin position="208"/>
        <end position="232"/>
    </location>
</feature>
<dbReference type="PROSITE" id="PS50850">
    <property type="entry name" value="MFS"/>
    <property type="match status" value="1"/>
</dbReference>
<proteinExistence type="inferred from homology"/>
<dbReference type="Proteomes" id="UP000283269">
    <property type="component" value="Unassembled WGS sequence"/>
</dbReference>
<feature type="domain" description="Major facilitator superfamily (MFS) profile" evidence="9">
    <location>
        <begin position="49"/>
        <end position="518"/>
    </location>
</feature>
<dbReference type="InterPro" id="IPR036259">
    <property type="entry name" value="MFS_trans_sf"/>
</dbReference>
<keyword evidence="7 8" id="KW-0472">Membrane</keyword>
<dbReference type="GO" id="GO:0015113">
    <property type="term" value="F:nitrite transmembrane transporter activity"/>
    <property type="evidence" value="ECO:0007669"/>
    <property type="project" value="InterPro"/>
</dbReference>